<evidence type="ECO:0000259" key="2">
    <source>
        <dbReference type="Pfam" id="PF01648"/>
    </source>
</evidence>
<evidence type="ECO:0000256" key="1">
    <source>
        <dbReference type="ARBA" id="ARBA00022679"/>
    </source>
</evidence>
<comment type="caution">
    <text evidence="3">The sequence shown here is derived from an EMBL/GenBank/DDBJ whole genome shotgun (WGS) entry which is preliminary data.</text>
</comment>
<dbReference type="GO" id="GO:0016740">
    <property type="term" value="F:transferase activity"/>
    <property type="evidence" value="ECO:0007669"/>
    <property type="project" value="UniProtKB-KW"/>
</dbReference>
<evidence type="ECO:0000313" key="3">
    <source>
        <dbReference type="EMBL" id="MBM6757419.1"/>
    </source>
</evidence>
<dbReference type="Gene3D" id="3.90.470.20">
    <property type="entry name" value="4'-phosphopantetheinyl transferase domain"/>
    <property type="match status" value="1"/>
</dbReference>
<proteinExistence type="predicted"/>
<dbReference type="Proteomes" id="UP000703295">
    <property type="component" value="Unassembled WGS sequence"/>
</dbReference>
<evidence type="ECO:0000313" key="4">
    <source>
        <dbReference type="Proteomes" id="UP000703295"/>
    </source>
</evidence>
<accession>A0ABS2ESA7</accession>
<protein>
    <submittedName>
        <fullName evidence="3">4'-phosphopantetheinyl transferase superfamily protein</fullName>
    </submittedName>
</protein>
<organism evidence="3 4">
    <name type="scientific">Bacteroides mediterraneensis</name>
    <dbReference type="NCBI Taxonomy" id="1841856"/>
    <lineage>
        <taxon>Bacteria</taxon>
        <taxon>Pseudomonadati</taxon>
        <taxon>Bacteroidota</taxon>
        <taxon>Bacteroidia</taxon>
        <taxon>Bacteroidales</taxon>
        <taxon>Bacteroidaceae</taxon>
        <taxon>Bacteroides</taxon>
    </lineage>
</organism>
<dbReference type="InterPro" id="IPR037143">
    <property type="entry name" value="4-PPantetheinyl_Trfase_dom_sf"/>
</dbReference>
<dbReference type="EMBL" id="JACJJW010000003">
    <property type="protein sequence ID" value="MBM6757419.1"/>
    <property type="molecule type" value="Genomic_DNA"/>
</dbReference>
<dbReference type="InterPro" id="IPR008278">
    <property type="entry name" value="4-PPantetheinyl_Trfase_dom"/>
</dbReference>
<name>A0ABS2ESA7_9BACE</name>
<dbReference type="SUPFAM" id="SSF56214">
    <property type="entry name" value="4'-phosphopantetheinyl transferase"/>
    <property type="match status" value="2"/>
</dbReference>
<sequence>MPLWKTWEEEEGRWGIWQVTETPEELRACLSDTRIQEELDRLKAPSRKLEYLAVRVLLKALCGKEVRIGHEPSGKPFLWEDSRRISISHTRNYVAVGLHATASPGIDIEWYGERVRKVVSRFVRDDEMPDRKNMEPQEELYQLLLHWSAKETMFKVLDCAEVDFLAHLKVKPFKLAASGTFRGEFCRPDSSRHFMIHYLIHPEFVCTYGMGT</sequence>
<dbReference type="RefSeq" id="WP_204474133.1">
    <property type="nucleotide sequence ID" value="NZ_JACJJW010000003.1"/>
</dbReference>
<reference evidence="3 4" key="1">
    <citation type="journal article" date="2021" name="Sci. Rep.">
        <title>The distribution of antibiotic resistance genes in chicken gut microbiota commensals.</title>
        <authorList>
            <person name="Juricova H."/>
            <person name="Matiasovicova J."/>
            <person name="Kubasova T."/>
            <person name="Cejkova D."/>
            <person name="Rychlik I."/>
        </authorList>
    </citation>
    <scope>NUCLEOTIDE SEQUENCE [LARGE SCALE GENOMIC DNA]</scope>
    <source>
        <strain evidence="3 4">An801</strain>
    </source>
</reference>
<keyword evidence="1 3" id="KW-0808">Transferase</keyword>
<keyword evidence="4" id="KW-1185">Reference proteome</keyword>
<dbReference type="Pfam" id="PF01648">
    <property type="entry name" value="ACPS"/>
    <property type="match status" value="1"/>
</dbReference>
<gene>
    <name evidence="3" type="ORF">H6A31_01695</name>
</gene>
<feature type="domain" description="4'-phosphopantetheinyl transferase" evidence="2">
    <location>
        <begin position="105"/>
        <end position="205"/>
    </location>
</feature>